<evidence type="ECO:0000259" key="6">
    <source>
        <dbReference type="Pfam" id="PF10367"/>
    </source>
</evidence>
<dbReference type="PROSITE" id="PS50236">
    <property type="entry name" value="CHCR"/>
    <property type="match status" value="1"/>
</dbReference>
<evidence type="ECO:0000256" key="2">
    <source>
        <dbReference type="ARBA" id="ARBA00023136"/>
    </source>
</evidence>
<dbReference type="Pfam" id="PF10367">
    <property type="entry name" value="zf-Vps39_C"/>
    <property type="match status" value="1"/>
</dbReference>
<name>A0AAW0GI37_9APHY</name>
<dbReference type="GO" id="GO:0000329">
    <property type="term" value="C:fungal-type vacuole membrane"/>
    <property type="evidence" value="ECO:0007669"/>
    <property type="project" value="TreeGrafter"/>
</dbReference>
<dbReference type="InterPro" id="IPR000547">
    <property type="entry name" value="Clathrin_H-chain/VPS_repeat"/>
</dbReference>
<dbReference type="PANTHER" id="PTHR12894">
    <property type="entry name" value="CNH DOMAIN CONTAINING"/>
    <property type="match status" value="1"/>
</dbReference>
<dbReference type="Proteomes" id="UP001385951">
    <property type="component" value="Unassembled WGS sequence"/>
</dbReference>
<dbReference type="Gene3D" id="1.25.40.10">
    <property type="entry name" value="Tetratricopeptide repeat domain"/>
    <property type="match status" value="1"/>
</dbReference>
<accession>A0AAW0GI37</accession>
<sequence>MHGKALDLLRQLSEHETDMRDKLGPSVAYLQRLGPEHMDQIFESAHWIFEQDSDIALEIFTSEEAELPRQHVADYLEIVNPSICARFIEFLIAERSEESSNFHDRLAELYLKMTRDANKRGNTEKREEVYAKLLHFIDTTNHYQPDRLYGLLPSDDCYEAKAILLGRLGRHDGALEIYAYRSQDFQKAEEYCKRVYDPSGSTSSIYLTLLRIYLRPSNQPTSPTVDLLRPALELISRHSPRLDIVETLKLLPPLVTAQDVRAFLVEALRAPVFDRKVISGVAKARDEQVARRLMILQAKRVKVTDSRICPQCHKRIGGSVIAVHAPRGEVTHYQCREGFSKKLKDLRH</sequence>
<evidence type="ECO:0000313" key="8">
    <source>
        <dbReference type="Proteomes" id="UP001385951"/>
    </source>
</evidence>
<protein>
    <recommendedName>
        <fullName evidence="9">Vacuolar sorting protein 39/Transforming growth factor beta receptor-associated domain-containing protein</fullName>
    </recommendedName>
</protein>
<dbReference type="GO" id="GO:0006914">
    <property type="term" value="P:autophagy"/>
    <property type="evidence" value="ECO:0007669"/>
    <property type="project" value="TreeGrafter"/>
</dbReference>
<feature type="repeat" description="CHCR" evidence="4">
    <location>
        <begin position="59"/>
        <end position="222"/>
    </location>
</feature>
<evidence type="ECO:0000256" key="4">
    <source>
        <dbReference type="PROSITE-ProRule" id="PRU01006"/>
    </source>
</evidence>
<comment type="similarity">
    <text evidence="3">Belongs to the VAM6/VPS39 family.</text>
</comment>
<keyword evidence="8" id="KW-1185">Reference proteome</keyword>
<evidence type="ECO:0008006" key="9">
    <source>
        <dbReference type="Google" id="ProtNLM"/>
    </source>
</evidence>
<evidence type="ECO:0000256" key="1">
    <source>
        <dbReference type="ARBA" id="ARBA00004184"/>
    </source>
</evidence>
<reference evidence="7 8" key="1">
    <citation type="submission" date="2022-09" db="EMBL/GenBank/DDBJ databases">
        <authorList>
            <person name="Palmer J.M."/>
        </authorList>
    </citation>
    <scope>NUCLEOTIDE SEQUENCE [LARGE SCALE GENOMIC DNA]</scope>
    <source>
        <strain evidence="7 8">DSM 7382</strain>
    </source>
</reference>
<dbReference type="GO" id="GO:0012505">
    <property type="term" value="C:endomembrane system"/>
    <property type="evidence" value="ECO:0007669"/>
    <property type="project" value="UniProtKB-SubCell"/>
</dbReference>
<comment type="subcellular location">
    <subcellularLocation>
        <location evidence="1">Endomembrane system</location>
        <topology evidence="1">Peripheral membrane protein</topology>
    </subcellularLocation>
</comment>
<evidence type="ECO:0000259" key="5">
    <source>
        <dbReference type="Pfam" id="PF10366"/>
    </source>
</evidence>
<gene>
    <name evidence="7" type="ORF">QCA50_005930</name>
</gene>
<proteinExistence type="inferred from homology"/>
<dbReference type="GO" id="GO:0034058">
    <property type="term" value="P:endosomal vesicle fusion"/>
    <property type="evidence" value="ECO:0007669"/>
    <property type="project" value="TreeGrafter"/>
</dbReference>
<dbReference type="InterPro" id="IPR011990">
    <property type="entry name" value="TPR-like_helical_dom_sf"/>
</dbReference>
<organism evidence="7 8">
    <name type="scientific">Cerrena zonata</name>
    <dbReference type="NCBI Taxonomy" id="2478898"/>
    <lineage>
        <taxon>Eukaryota</taxon>
        <taxon>Fungi</taxon>
        <taxon>Dikarya</taxon>
        <taxon>Basidiomycota</taxon>
        <taxon>Agaricomycotina</taxon>
        <taxon>Agaricomycetes</taxon>
        <taxon>Polyporales</taxon>
        <taxon>Cerrenaceae</taxon>
        <taxon>Cerrena</taxon>
    </lineage>
</organism>
<dbReference type="GO" id="GO:0006886">
    <property type="term" value="P:intracellular protein transport"/>
    <property type="evidence" value="ECO:0007669"/>
    <property type="project" value="UniProtKB-UniRule"/>
</dbReference>
<evidence type="ECO:0000313" key="7">
    <source>
        <dbReference type="EMBL" id="KAK7690829.1"/>
    </source>
</evidence>
<feature type="domain" description="Vacuolar sorting protein 39/Transforming growth factor beta receptor-associated" evidence="5">
    <location>
        <begin position="1"/>
        <end position="48"/>
    </location>
</feature>
<dbReference type="EMBL" id="JASBNA010000006">
    <property type="protein sequence ID" value="KAK7690829.1"/>
    <property type="molecule type" value="Genomic_DNA"/>
</dbReference>
<dbReference type="InterPro" id="IPR019452">
    <property type="entry name" value="VPS39/TGF_beta_rcpt-assoc_1"/>
</dbReference>
<dbReference type="Pfam" id="PF10366">
    <property type="entry name" value="Vps39_1"/>
    <property type="match status" value="1"/>
</dbReference>
<keyword evidence="2" id="KW-0472">Membrane</keyword>
<dbReference type="AlphaFoldDB" id="A0AAW0GI37"/>
<dbReference type="InterPro" id="IPR032914">
    <property type="entry name" value="Vam6/VPS39/TRAP1"/>
</dbReference>
<dbReference type="InterPro" id="IPR019453">
    <property type="entry name" value="VPS39/TGFA1_Znf"/>
</dbReference>
<comment type="caution">
    <text evidence="7">The sequence shown here is derived from an EMBL/GenBank/DDBJ whole genome shotgun (WGS) entry which is preliminary data.</text>
</comment>
<feature type="domain" description="Vacuolar sorting protein 39/Transforming growth factor beta receptor-associated zinc finger" evidence="6">
    <location>
        <begin position="299"/>
        <end position="335"/>
    </location>
</feature>
<evidence type="ECO:0000256" key="3">
    <source>
        <dbReference type="ARBA" id="ARBA00038201"/>
    </source>
</evidence>
<dbReference type="PANTHER" id="PTHR12894:SF49">
    <property type="entry name" value="VAM6_VPS39-LIKE PROTEIN"/>
    <property type="match status" value="1"/>
</dbReference>